<sequence>MPRGREGSSGGGAHGREGSPGRPPGRPQSWCVAMSAPLHRQEPNDRDREAALAGRGLHRSSSYQALHSALSSLYRIDDFTMEKIGAGFFSEVFKVRHRVTGDIMVLKMNKLMSNRHNMLREVELMNRLHHPNILRYHGVCVNEGQVHALTEYINGGPMDDLLGDHSQHLPWHTRISLALDTARGMAYLHRQGVMHRDLTSKNVLIKHSIGGGEKKMMAVIADFGLAAAIPKDESIRLHQVGSPYWMAPEVIRGDWYDQRVDVFSFGICVCQIIARCDADPDILPRTHNFGVHYLAFSQLCQADCPPTFLKFAFQCCQIEPGSRPTFKDLTVQLESLINKINVTPQVRQTQRKHKLSHRRSLSDESFVILRCQQMDAAVVGPTSGHTVSNASSSAAGTVAEARSTVTTSHDSTQQYTPHQILTQMSVADPYFQEASSNVNPFTRVKLPARSLLALQEGLRYCHSLPEPAQLSQVSPSTPTVPFSPTIRLLQTHTSDSSLCPHPVSGSTATHPHQHHQHTHCRAARHLAVSSGSELHSKQCTCSSITRRNNAKEEVTELKCTYHGVRVLASPAALWLRDLSRTPCNTDDEGPTSSSSPRSDIGSGGESVSLHTPQLSGGGVIRRRGSGESGFFSVGDLEGRLGTPELCLSFSELSTCSLLSLEEDIDGHLCVVHRSSSVVTDSSEDLSSLGCCYDASHHSCDLASLTEGEDGNMRYTLTTDYEGEKDIRNIVEFFERNGGSGRSSNHLDTPKNCVVSSRTRRQGCLVPLLTNKFSAMHGNSVAHSAATQYSHSVTNPPSQSNNLTVSKSFITKESAIPKSARLVPPTSRSERTIKVKERPKVYITEGTVRAKRDIFEAK</sequence>
<dbReference type="Gene3D" id="1.10.510.10">
    <property type="entry name" value="Transferase(Phosphotransferase) domain 1"/>
    <property type="match status" value="1"/>
</dbReference>
<dbReference type="PROSITE" id="PS50011">
    <property type="entry name" value="PROTEIN_KINASE_DOM"/>
    <property type="match status" value="1"/>
</dbReference>
<keyword evidence="10" id="KW-0418">Kinase</keyword>
<comment type="catalytic activity">
    <reaction evidence="16">
        <text>L-threonyl-[protein] + ATP = O-phospho-L-threonyl-[protein] + ADP + H(+)</text>
        <dbReference type="Rhea" id="RHEA:46608"/>
        <dbReference type="Rhea" id="RHEA-COMP:11060"/>
        <dbReference type="Rhea" id="RHEA-COMP:11605"/>
        <dbReference type="ChEBI" id="CHEBI:15378"/>
        <dbReference type="ChEBI" id="CHEBI:30013"/>
        <dbReference type="ChEBI" id="CHEBI:30616"/>
        <dbReference type="ChEBI" id="CHEBI:61977"/>
        <dbReference type="ChEBI" id="CHEBI:456216"/>
        <dbReference type="EC" id="2.7.12.1"/>
    </reaction>
</comment>
<evidence type="ECO:0000313" key="21">
    <source>
        <dbReference type="EMBL" id="CAL4068618.1"/>
    </source>
</evidence>
<keyword evidence="5" id="KW-0723">Serine/threonine-protein kinase</keyword>
<dbReference type="GO" id="GO:0046872">
    <property type="term" value="F:metal ion binding"/>
    <property type="evidence" value="ECO:0007669"/>
    <property type="project" value="UniProtKB-KW"/>
</dbReference>
<dbReference type="InterPro" id="IPR017441">
    <property type="entry name" value="Protein_kinase_ATP_BS"/>
</dbReference>
<feature type="region of interest" description="Disordered" evidence="19">
    <location>
        <begin position="1"/>
        <end position="30"/>
    </location>
</feature>
<gene>
    <name evidence="21" type="ORF">MNOR_LOCUS7391</name>
</gene>
<dbReference type="GO" id="GO:0030036">
    <property type="term" value="P:actin cytoskeleton organization"/>
    <property type="evidence" value="ECO:0007669"/>
    <property type="project" value="TreeGrafter"/>
</dbReference>
<keyword evidence="12" id="KW-0460">Magnesium</keyword>
<dbReference type="GO" id="GO:0005524">
    <property type="term" value="F:ATP binding"/>
    <property type="evidence" value="ECO:0007669"/>
    <property type="project" value="UniProtKB-UniRule"/>
</dbReference>
<feature type="region of interest" description="Disordered" evidence="19">
    <location>
        <begin position="583"/>
        <end position="621"/>
    </location>
</feature>
<evidence type="ECO:0000256" key="14">
    <source>
        <dbReference type="ARBA" id="ARBA00023211"/>
    </source>
</evidence>
<evidence type="ECO:0000256" key="5">
    <source>
        <dbReference type="ARBA" id="ARBA00022527"/>
    </source>
</evidence>
<evidence type="ECO:0000256" key="10">
    <source>
        <dbReference type="ARBA" id="ARBA00022777"/>
    </source>
</evidence>
<dbReference type="PANTHER" id="PTHR46485:SF5">
    <property type="entry name" value="CENTER DIVIDER, ISOFORM A"/>
    <property type="match status" value="1"/>
</dbReference>
<dbReference type="GO" id="GO:0005634">
    <property type="term" value="C:nucleus"/>
    <property type="evidence" value="ECO:0007669"/>
    <property type="project" value="TreeGrafter"/>
</dbReference>
<feature type="non-terminal residue" evidence="21">
    <location>
        <position position="857"/>
    </location>
</feature>
<evidence type="ECO:0000256" key="7">
    <source>
        <dbReference type="ARBA" id="ARBA00022679"/>
    </source>
</evidence>
<dbReference type="Proteomes" id="UP001497623">
    <property type="component" value="Unassembled WGS sequence"/>
</dbReference>
<feature type="domain" description="Protein kinase" evidence="20">
    <location>
        <begin position="78"/>
        <end position="337"/>
    </location>
</feature>
<evidence type="ECO:0000256" key="11">
    <source>
        <dbReference type="ARBA" id="ARBA00022840"/>
    </source>
</evidence>
<evidence type="ECO:0000256" key="8">
    <source>
        <dbReference type="ARBA" id="ARBA00022723"/>
    </source>
</evidence>
<evidence type="ECO:0000313" key="22">
    <source>
        <dbReference type="Proteomes" id="UP001497623"/>
    </source>
</evidence>
<name>A0AAV2Q4Q1_MEGNR</name>
<dbReference type="Pfam" id="PF07714">
    <property type="entry name" value="PK_Tyr_Ser-Thr"/>
    <property type="match status" value="1"/>
</dbReference>
<dbReference type="FunFam" id="3.30.200.20:FF:000134">
    <property type="entry name" value="Dual specificity testis-specific protein kinase 2"/>
    <property type="match status" value="1"/>
</dbReference>
<evidence type="ECO:0000256" key="3">
    <source>
        <dbReference type="ARBA" id="ARBA00005843"/>
    </source>
</evidence>
<comment type="cofactor">
    <cofactor evidence="2">
        <name>Mg(2+)</name>
        <dbReference type="ChEBI" id="CHEBI:18420"/>
    </cofactor>
</comment>
<dbReference type="InterPro" id="IPR011009">
    <property type="entry name" value="Kinase-like_dom_sf"/>
</dbReference>
<dbReference type="GO" id="GO:0004674">
    <property type="term" value="F:protein serine/threonine kinase activity"/>
    <property type="evidence" value="ECO:0007669"/>
    <property type="project" value="UniProtKB-KW"/>
</dbReference>
<evidence type="ECO:0000256" key="1">
    <source>
        <dbReference type="ARBA" id="ARBA00001936"/>
    </source>
</evidence>
<keyword evidence="14" id="KW-0464">Manganese</keyword>
<evidence type="ECO:0000256" key="13">
    <source>
        <dbReference type="ARBA" id="ARBA00023137"/>
    </source>
</evidence>
<dbReference type="InterPro" id="IPR001245">
    <property type="entry name" value="Ser-Thr/Tyr_kinase_cat_dom"/>
</dbReference>
<dbReference type="GO" id="GO:0004712">
    <property type="term" value="F:protein serine/threonine/tyrosine kinase activity"/>
    <property type="evidence" value="ECO:0007669"/>
    <property type="project" value="UniProtKB-EC"/>
</dbReference>
<evidence type="ECO:0000256" key="4">
    <source>
        <dbReference type="ARBA" id="ARBA00013203"/>
    </source>
</evidence>
<feature type="compositionally biased region" description="Basic residues" evidence="19">
    <location>
        <begin position="511"/>
        <end position="523"/>
    </location>
</feature>
<evidence type="ECO:0000256" key="16">
    <source>
        <dbReference type="ARBA" id="ARBA00049308"/>
    </source>
</evidence>
<comment type="catalytic activity">
    <reaction evidence="17">
        <text>L-tyrosyl-[protein] + ATP = O-phospho-L-tyrosyl-[protein] + ADP + H(+)</text>
        <dbReference type="Rhea" id="RHEA:10596"/>
        <dbReference type="Rhea" id="RHEA-COMP:10136"/>
        <dbReference type="Rhea" id="RHEA-COMP:20101"/>
        <dbReference type="ChEBI" id="CHEBI:15378"/>
        <dbReference type="ChEBI" id="CHEBI:30616"/>
        <dbReference type="ChEBI" id="CHEBI:46858"/>
        <dbReference type="ChEBI" id="CHEBI:61978"/>
        <dbReference type="ChEBI" id="CHEBI:456216"/>
        <dbReference type="EC" id="2.7.12.1"/>
    </reaction>
</comment>
<dbReference type="PANTHER" id="PTHR46485">
    <property type="entry name" value="LIM DOMAIN KINASE 1"/>
    <property type="match status" value="1"/>
</dbReference>
<accession>A0AAV2Q4Q1</accession>
<organism evidence="21 22">
    <name type="scientific">Meganyctiphanes norvegica</name>
    <name type="common">Northern krill</name>
    <name type="synonym">Thysanopoda norvegica</name>
    <dbReference type="NCBI Taxonomy" id="48144"/>
    <lineage>
        <taxon>Eukaryota</taxon>
        <taxon>Metazoa</taxon>
        <taxon>Ecdysozoa</taxon>
        <taxon>Arthropoda</taxon>
        <taxon>Crustacea</taxon>
        <taxon>Multicrustacea</taxon>
        <taxon>Malacostraca</taxon>
        <taxon>Eumalacostraca</taxon>
        <taxon>Eucarida</taxon>
        <taxon>Euphausiacea</taxon>
        <taxon>Euphausiidae</taxon>
        <taxon>Meganyctiphanes</taxon>
    </lineage>
</organism>
<dbReference type="FunFam" id="1.10.510.10:FF:000202">
    <property type="entry name" value="Dual specificity testis-specific protein kinase 2"/>
    <property type="match status" value="1"/>
</dbReference>
<dbReference type="PROSITE" id="PS00107">
    <property type="entry name" value="PROTEIN_KINASE_ATP"/>
    <property type="match status" value="1"/>
</dbReference>
<keyword evidence="8" id="KW-0479">Metal-binding</keyword>
<evidence type="ECO:0000256" key="2">
    <source>
        <dbReference type="ARBA" id="ARBA00001946"/>
    </source>
</evidence>
<evidence type="ECO:0000256" key="15">
    <source>
        <dbReference type="ARBA" id="ARBA00049003"/>
    </source>
</evidence>
<keyword evidence="6" id="KW-0597">Phosphoprotein</keyword>
<dbReference type="AlphaFoldDB" id="A0AAV2Q4Q1"/>
<reference evidence="21 22" key="1">
    <citation type="submission" date="2024-05" db="EMBL/GenBank/DDBJ databases">
        <authorList>
            <person name="Wallberg A."/>
        </authorList>
    </citation>
    <scope>NUCLEOTIDE SEQUENCE [LARGE SCALE GENOMIC DNA]</scope>
</reference>
<dbReference type="GO" id="GO:0004713">
    <property type="term" value="F:protein tyrosine kinase activity"/>
    <property type="evidence" value="ECO:0007669"/>
    <property type="project" value="UniProtKB-KW"/>
</dbReference>
<evidence type="ECO:0000256" key="9">
    <source>
        <dbReference type="ARBA" id="ARBA00022741"/>
    </source>
</evidence>
<evidence type="ECO:0000256" key="19">
    <source>
        <dbReference type="SAM" id="MobiDB-lite"/>
    </source>
</evidence>
<dbReference type="InterPro" id="IPR008266">
    <property type="entry name" value="Tyr_kinase_AS"/>
</dbReference>
<comment type="cofactor">
    <cofactor evidence="1">
        <name>Mn(2+)</name>
        <dbReference type="ChEBI" id="CHEBI:29035"/>
    </cofactor>
</comment>
<evidence type="ECO:0000259" key="20">
    <source>
        <dbReference type="PROSITE" id="PS50011"/>
    </source>
</evidence>
<protein>
    <recommendedName>
        <fullName evidence="4">dual-specificity kinase</fullName>
        <ecNumber evidence="4">2.7.12.1</ecNumber>
    </recommendedName>
</protein>
<evidence type="ECO:0000256" key="6">
    <source>
        <dbReference type="ARBA" id="ARBA00022553"/>
    </source>
</evidence>
<dbReference type="InterPro" id="IPR000719">
    <property type="entry name" value="Prot_kinase_dom"/>
</dbReference>
<keyword evidence="22" id="KW-1185">Reference proteome</keyword>
<comment type="catalytic activity">
    <reaction evidence="15">
        <text>L-seryl-[protein] + ATP = O-phospho-L-seryl-[protein] + ADP + H(+)</text>
        <dbReference type="Rhea" id="RHEA:17989"/>
        <dbReference type="Rhea" id="RHEA-COMP:9863"/>
        <dbReference type="Rhea" id="RHEA-COMP:11604"/>
        <dbReference type="ChEBI" id="CHEBI:15378"/>
        <dbReference type="ChEBI" id="CHEBI:29999"/>
        <dbReference type="ChEBI" id="CHEBI:30616"/>
        <dbReference type="ChEBI" id="CHEBI:83421"/>
        <dbReference type="ChEBI" id="CHEBI:456216"/>
        <dbReference type="EC" id="2.7.12.1"/>
    </reaction>
</comment>
<feature type="binding site" evidence="18">
    <location>
        <position position="107"/>
    </location>
    <ligand>
        <name>ATP</name>
        <dbReference type="ChEBI" id="CHEBI:30616"/>
    </ligand>
</feature>
<evidence type="ECO:0000256" key="12">
    <source>
        <dbReference type="ARBA" id="ARBA00022842"/>
    </source>
</evidence>
<dbReference type="InterPro" id="IPR050940">
    <property type="entry name" value="Actin_reg-Ser/Thr_kinase"/>
</dbReference>
<dbReference type="EC" id="2.7.12.1" evidence="4"/>
<dbReference type="EMBL" id="CAXKWB010003238">
    <property type="protein sequence ID" value="CAL4068618.1"/>
    <property type="molecule type" value="Genomic_DNA"/>
</dbReference>
<feature type="region of interest" description="Disordered" evidence="19">
    <location>
        <begin position="494"/>
        <end position="523"/>
    </location>
</feature>
<proteinExistence type="inferred from homology"/>
<feature type="compositionally biased region" description="Low complexity" evidence="19">
    <location>
        <begin position="590"/>
        <end position="600"/>
    </location>
</feature>
<dbReference type="Gene3D" id="3.30.200.20">
    <property type="entry name" value="Phosphorylase Kinase, domain 1"/>
    <property type="match status" value="1"/>
</dbReference>
<keyword evidence="13" id="KW-0829">Tyrosine-protein kinase</keyword>
<dbReference type="GO" id="GO:0005737">
    <property type="term" value="C:cytoplasm"/>
    <property type="evidence" value="ECO:0007669"/>
    <property type="project" value="TreeGrafter"/>
</dbReference>
<comment type="caution">
    <text evidence="21">The sequence shown here is derived from an EMBL/GenBank/DDBJ whole genome shotgun (WGS) entry which is preliminary data.</text>
</comment>
<evidence type="ECO:0000256" key="18">
    <source>
        <dbReference type="PROSITE-ProRule" id="PRU10141"/>
    </source>
</evidence>
<keyword evidence="11 18" id="KW-0067">ATP-binding</keyword>
<dbReference type="PROSITE" id="PS00109">
    <property type="entry name" value="PROTEIN_KINASE_TYR"/>
    <property type="match status" value="1"/>
</dbReference>
<keyword evidence="9 18" id="KW-0547">Nucleotide-binding</keyword>
<comment type="similarity">
    <text evidence="3">Belongs to the protein kinase superfamily. TKL Ser/Thr protein kinase family.</text>
</comment>
<keyword evidence="7" id="KW-0808">Transferase</keyword>
<dbReference type="SUPFAM" id="SSF56112">
    <property type="entry name" value="Protein kinase-like (PK-like)"/>
    <property type="match status" value="1"/>
</dbReference>
<evidence type="ECO:0000256" key="17">
    <source>
        <dbReference type="ARBA" id="ARBA00051680"/>
    </source>
</evidence>